<dbReference type="InterPro" id="IPR046904">
    <property type="entry name" value="ABC-3C_MC2"/>
</dbReference>
<name>U5MR92_CLOSA</name>
<evidence type="ECO:0000313" key="2">
    <source>
        <dbReference type="Proteomes" id="UP000017118"/>
    </source>
</evidence>
<organism evidence="1 2">
    <name type="scientific">Clostridium saccharobutylicum DSM 13864</name>
    <dbReference type="NCBI Taxonomy" id="1345695"/>
    <lineage>
        <taxon>Bacteria</taxon>
        <taxon>Bacillati</taxon>
        <taxon>Bacillota</taxon>
        <taxon>Clostridia</taxon>
        <taxon>Eubacteriales</taxon>
        <taxon>Clostridiaceae</taxon>
        <taxon>Clostridium</taxon>
    </lineage>
</organism>
<dbReference type="PATRIC" id="fig|1345695.10.peg.743"/>
<dbReference type="RefSeq" id="WP_022744208.1">
    <property type="nucleotide sequence ID" value="NC_022571.1"/>
</dbReference>
<protein>
    <submittedName>
        <fullName evidence="1">Uncharacterized protein</fullName>
    </submittedName>
</protein>
<dbReference type="AlphaFoldDB" id="U5MR92"/>
<evidence type="ECO:0000313" key="1">
    <source>
        <dbReference type="EMBL" id="AGX41922.1"/>
    </source>
</evidence>
<dbReference type="GeneID" id="55473442"/>
<gene>
    <name evidence="1" type="ORF">CLSA_c09100</name>
</gene>
<dbReference type="Proteomes" id="UP000017118">
    <property type="component" value="Chromosome"/>
</dbReference>
<accession>U5MR92</accession>
<sequence>MSKVFNSTLEISLRILLILYADGNNGKNLDSIVTADFITIYAKDFGVSNTNLHGNNEFSFAEYATRRSQVQDAIKYLVIDRLISVCYQDDGFHYTISELGKQLCSSMTTEYSKTYLMTAYKTIDFMRNSDERKLITLISKEAAKAIKRR</sequence>
<dbReference type="HOGENOM" id="CLU_134406_1_0_9"/>
<proteinExistence type="predicted"/>
<dbReference type="eggNOG" id="ENOG502ZSTQ">
    <property type="taxonomic scope" value="Bacteria"/>
</dbReference>
<dbReference type="KEGG" id="csb:CLSA_c09100"/>
<reference evidence="1 2" key="1">
    <citation type="journal article" date="2013" name="Genome Announc.">
        <title>Complete Genome Sequence of the Solvent Producer Clostridium saccharobutylicum NCP262 (DSM 13864).</title>
        <authorList>
            <person name="Poehlein A."/>
            <person name="Hartwich K."/>
            <person name="Krabben P."/>
            <person name="Ehrenreich A."/>
            <person name="Liebl W."/>
            <person name="Durre P."/>
            <person name="Gottschalk G."/>
            <person name="Daniel R."/>
        </authorList>
    </citation>
    <scope>NUCLEOTIDE SEQUENCE [LARGE SCALE GENOMIC DNA]</scope>
    <source>
        <strain evidence="1">DSM 13864</strain>
    </source>
</reference>
<dbReference type="EMBL" id="CP006721">
    <property type="protein sequence ID" value="AGX41922.1"/>
    <property type="molecule type" value="Genomic_DNA"/>
</dbReference>
<dbReference type="OrthoDB" id="1666671at2"/>
<keyword evidence="2" id="KW-1185">Reference proteome</keyword>
<dbReference type="Pfam" id="PF20288">
    <property type="entry name" value="MC2"/>
    <property type="match status" value="1"/>
</dbReference>